<accession>X6NHT2</accession>
<evidence type="ECO:0000313" key="2">
    <source>
        <dbReference type="Proteomes" id="UP000023152"/>
    </source>
</evidence>
<organism evidence="1 2">
    <name type="scientific">Reticulomyxa filosa</name>
    <dbReference type="NCBI Taxonomy" id="46433"/>
    <lineage>
        <taxon>Eukaryota</taxon>
        <taxon>Sar</taxon>
        <taxon>Rhizaria</taxon>
        <taxon>Retaria</taxon>
        <taxon>Foraminifera</taxon>
        <taxon>Monothalamids</taxon>
        <taxon>Reticulomyxidae</taxon>
        <taxon>Reticulomyxa</taxon>
    </lineage>
</organism>
<comment type="caution">
    <text evidence="1">The sequence shown here is derived from an EMBL/GenBank/DDBJ whole genome shotgun (WGS) entry which is preliminary data.</text>
</comment>
<keyword evidence="2" id="KW-1185">Reference proteome</keyword>
<gene>
    <name evidence="1" type="ORF">RFI_11834</name>
</gene>
<dbReference type="Proteomes" id="UP000023152">
    <property type="component" value="Unassembled WGS sequence"/>
</dbReference>
<dbReference type="AlphaFoldDB" id="X6NHT2"/>
<name>X6NHT2_RETFI</name>
<sequence>MRVCDVATVPSHEVEKKDYTFENKDITNLRCYIRSVCSRLCKQFVHFVEPILKKDQLTLVTIRENHNQRDIPTVNAFLEDIDRLVDEIKQLTNPQFLKDRLLLNEACLLQDTALSMVYQVDRGLADRCLMMEQAAKERKLNKLNPRNYCSTMYSNSSILQENKTVSNTSPPCTDLRPQDTDTQVTFKENTLSENINLEKVPDIATKADLHCCENFDNVDDVTLEKDISQHSSNVLELDNERLQNIINKLVQIAYGHHINFNDLQDQMYQLLKTVYKHSYEWNKDELLEDLEKTFK</sequence>
<dbReference type="EMBL" id="ASPP01008639">
    <property type="protein sequence ID" value="ETO25299.1"/>
    <property type="molecule type" value="Genomic_DNA"/>
</dbReference>
<protein>
    <submittedName>
        <fullName evidence="1">Uncharacterized protein</fullName>
    </submittedName>
</protein>
<proteinExistence type="predicted"/>
<reference evidence="1 2" key="1">
    <citation type="journal article" date="2013" name="Curr. Biol.">
        <title>The Genome of the Foraminiferan Reticulomyxa filosa.</title>
        <authorList>
            <person name="Glockner G."/>
            <person name="Hulsmann N."/>
            <person name="Schleicher M."/>
            <person name="Noegel A.A."/>
            <person name="Eichinger L."/>
            <person name="Gallinger C."/>
            <person name="Pawlowski J."/>
            <person name="Sierra R."/>
            <person name="Euteneuer U."/>
            <person name="Pillet L."/>
            <person name="Moustafa A."/>
            <person name="Platzer M."/>
            <person name="Groth M."/>
            <person name="Szafranski K."/>
            <person name="Schliwa M."/>
        </authorList>
    </citation>
    <scope>NUCLEOTIDE SEQUENCE [LARGE SCALE GENOMIC DNA]</scope>
</reference>
<evidence type="ECO:0000313" key="1">
    <source>
        <dbReference type="EMBL" id="ETO25299.1"/>
    </source>
</evidence>